<dbReference type="Pfam" id="PF00172">
    <property type="entry name" value="Zn_clus"/>
    <property type="match status" value="1"/>
</dbReference>
<dbReference type="PROSITE" id="PS00463">
    <property type="entry name" value="ZN2_CY6_FUNGAL_1"/>
    <property type="match status" value="1"/>
</dbReference>
<dbReference type="Proteomes" id="UP000054466">
    <property type="component" value="Unassembled WGS sequence"/>
</dbReference>
<dbReference type="CDD" id="cd00067">
    <property type="entry name" value="GAL4"/>
    <property type="match status" value="1"/>
</dbReference>
<dbReference type="STRING" id="569365.A0A0D2CP64"/>
<name>A0A0D2CP64_9EURO</name>
<dbReference type="GO" id="GO:0008270">
    <property type="term" value="F:zinc ion binding"/>
    <property type="evidence" value="ECO:0007669"/>
    <property type="project" value="InterPro"/>
</dbReference>
<evidence type="ECO:0000313" key="8">
    <source>
        <dbReference type="EMBL" id="KIW31810.1"/>
    </source>
</evidence>
<keyword evidence="1" id="KW-0479">Metal-binding</keyword>
<dbReference type="Pfam" id="PF04082">
    <property type="entry name" value="Fungal_trans"/>
    <property type="match status" value="1"/>
</dbReference>
<evidence type="ECO:0000256" key="2">
    <source>
        <dbReference type="ARBA" id="ARBA00023015"/>
    </source>
</evidence>
<dbReference type="PANTHER" id="PTHR47256:SF10">
    <property type="entry name" value="ZN(II)2CYS6 TRANSCRIPTION FACTOR (EUROFUNG)"/>
    <property type="match status" value="1"/>
</dbReference>
<gene>
    <name evidence="8" type="ORF">PV07_03402</name>
</gene>
<dbReference type="SUPFAM" id="SSF57701">
    <property type="entry name" value="Zn2/Cys6 DNA-binding domain"/>
    <property type="match status" value="1"/>
</dbReference>
<dbReference type="GO" id="GO:0003677">
    <property type="term" value="F:DNA binding"/>
    <property type="evidence" value="ECO:0007669"/>
    <property type="project" value="UniProtKB-KW"/>
</dbReference>
<keyword evidence="9" id="KW-1185">Reference proteome</keyword>
<evidence type="ECO:0000256" key="4">
    <source>
        <dbReference type="ARBA" id="ARBA00023163"/>
    </source>
</evidence>
<organism evidence="8 9">
    <name type="scientific">Cladophialophora immunda</name>
    <dbReference type="NCBI Taxonomy" id="569365"/>
    <lineage>
        <taxon>Eukaryota</taxon>
        <taxon>Fungi</taxon>
        <taxon>Dikarya</taxon>
        <taxon>Ascomycota</taxon>
        <taxon>Pezizomycotina</taxon>
        <taxon>Eurotiomycetes</taxon>
        <taxon>Chaetothyriomycetidae</taxon>
        <taxon>Chaetothyriales</taxon>
        <taxon>Herpotrichiellaceae</taxon>
        <taxon>Cladophialophora</taxon>
    </lineage>
</organism>
<evidence type="ECO:0000256" key="5">
    <source>
        <dbReference type="ARBA" id="ARBA00023242"/>
    </source>
</evidence>
<protein>
    <recommendedName>
        <fullName evidence="7">Zn(2)-C6 fungal-type domain-containing protein</fullName>
    </recommendedName>
</protein>
<dbReference type="GO" id="GO:0000981">
    <property type="term" value="F:DNA-binding transcription factor activity, RNA polymerase II-specific"/>
    <property type="evidence" value="ECO:0007669"/>
    <property type="project" value="InterPro"/>
</dbReference>
<dbReference type="InterPro" id="IPR036864">
    <property type="entry name" value="Zn2-C6_fun-type_DNA-bd_sf"/>
</dbReference>
<dbReference type="InterPro" id="IPR001138">
    <property type="entry name" value="Zn2Cys6_DnaBD"/>
</dbReference>
<dbReference type="GeneID" id="27342596"/>
<dbReference type="AlphaFoldDB" id="A0A0D2CP64"/>
<keyword evidence="3" id="KW-0238">DNA-binding</keyword>
<reference evidence="8 9" key="1">
    <citation type="submission" date="2015-01" db="EMBL/GenBank/DDBJ databases">
        <title>The Genome Sequence of Cladophialophora immunda CBS83496.</title>
        <authorList>
            <consortium name="The Broad Institute Genomics Platform"/>
            <person name="Cuomo C."/>
            <person name="de Hoog S."/>
            <person name="Gorbushina A."/>
            <person name="Stielow B."/>
            <person name="Teixiera M."/>
            <person name="Abouelleil A."/>
            <person name="Chapman S.B."/>
            <person name="Priest M."/>
            <person name="Young S.K."/>
            <person name="Wortman J."/>
            <person name="Nusbaum C."/>
            <person name="Birren B."/>
        </authorList>
    </citation>
    <scope>NUCLEOTIDE SEQUENCE [LARGE SCALE GENOMIC DNA]</scope>
    <source>
        <strain evidence="8 9">CBS 83496</strain>
    </source>
</reference>
<evidence type="ECO:0000256" key="1">
    <source>
        <dbReference type="ARBA" id="ARBA00022723"/>
    </source>
</evidence>
<feature type="region of interest" description="Disordered" evidence="6">
    <location>
        <begin position="493"/>
        <end position="512"/>
    </location>
</feature>
<evidence type="ECO:0000259" key="7">
    <source>
        <dbReference type="PROSITE" id="PS50048"/>
    </source>
</evidence>
<dbReference type="InterPro" id="IPR053187">
    <property type="entry name" value="Notoamide_regulator"/>
</dbReference>
<evidence type="ECO:0000313" key="9">
    <source>
        <dbReference type="Proteomes" id="UP000054466"/>
    </source>
</evidence>
<dbReference type="EMBL" id="KN847041">
    <property type="protein sequence ID" value="KIW31810.1"/>
    <property type="molecule type" value="Genomic_DNA"/>
</dbReference>
<dbReference type="VEuPathDB" id="FungiDB:PV07_03402"/>
<dbReference type="InterPro" id="IPR007219">
    <property type="entry name" value="XnlR_reg_dom"/>
</dbReference>
<sequence>MSQRRLRPIEPANPPPEEPGGPSVPTRGRSITRNARSNATAACLACKAKRRKCSGPPGPCNACIASKTDCVFREDLDGRRKEAIKRKLEEGTEHHRDLLRALLRSVRSSDENEAQHLIRLIRDDAPLSTINSVIDESVRKLRENSPQTEATIDGLLRLRAEAASLAEQTPPNRPRRKTMSVEQMTDEPLFQLTARPWTTVTDDDYLVSHLVSLYFTWWNTFMHPLHEPFLVDAMAAGDTTSPLCSSFLVNALLALSCSYSDLPGAFSDPDDPDTWGEHFYDEARRLWDREEGRASMTNLQGLYLLMLYQSMRGKDQLGWSTMSQVVHMYRDMGLYNQVKIPRDCPAESVDKMKTALLNVSWSVFTCNTIFAIFLLKPPTLEPPTVARPFTGDDLDKSVEWKPYPRAERTDPLYGEALVNAYCDLAEIAYEVALSVPFTELEDENASLQLMARLRTWHDSLPATLQANSATPGPLFELHAIYYSCSLTLSEVSARDTSPGPTPGHASPSIPPTAGMTARRTSLLLIQHMLPLYRQFRQTYGLVRVMAGSCQAAAVAFFILLKALRGPPSSQSEDNEDALIDLTMYLMMGARRWLVYAGMLRMLRPTAQSMGVQLPRRLMEILDEFDKNVWTVGAHRRIRSVYPNLALVKKDAEDGEDVTMGELLARWEAVWTDEQPDTRLDN</sequence>
<dbReference type="PANTHER" id="PTHR47256">
    <property type="entry name" value="ZN(II)2CYS6 TRANSCRIPTION FACTOR (EUROFUNG)-RELATED"/>
    <property type="match status" value="1"/>
</dbReference>
<dbReference type="PROSITE" id="PS50048">
    <property type="entry name" value="ZN2_CY6_FUNGAL_2"/>
    <property type="match status" value="1"/>
</dbReference>
<keyword evidence="2" id="KW-0805">Transcription regulation</keyword>
<dbReference type="GO" id="GO:0006351">
    <property type="term" value="P:DNA-templated transcription"/>
    <property type="evidence" value="ECO:0007669"/>
    <property type="project" value="InterPro"/>
</dbReference>
<accession>A0A0D2CP64</accession>
<dbReference type="CDD" id="cd12148">
    <property type="entry name" value="fungal_TF_MHR"/>
    <property type="match status" value="1"/>
</dbReference>
<proteinExistence type="predicted"/>
<feature type="region of interest" description="Disordered" evidence="6">
    <location>
        <begin position="1"/>
        <end position="30"/>
    </location>
</feature>
<keyword evidence="4" id="KW-0804">Transcription</keyword>
<dbReference type="OrthoDB" id="2593732at2759"/>
<evidence type="ECO:0000256" key="6">
    <source>
        <dbReference type="SAM" id="MobiDB-lite"/>
    </source>
</evidence>
<dbReference type="HOGENOM" id="CLU_007003_8_2_1"/>
<dbReference type="RefSeq" id="XP_016252026.1">
    <property type="nucleotide sequence ID" value="XM_016390124.1"/>
</dbReference>
<evidence type="ECO:0000256" key="3">
    <source>
        <dbReference type="ARBA" id="ARBA00023125"/>
    </source>
</evidence>
<dbReference type="SMART" id="SM00066">
    <property type="entry name" value="GAL4"/>
    <property type="match status" value="1"/>
</dbReference>
<dbReference type="Gene3D" id="4.10.240.10">
    <property type="entry name" value="Zn(2)-C6 fungal-type DNA-binding domain"/>
    <property type="match status" value="1"/>
</dbReference>
<keyword evidence="5" id="KW-0539">Nucleus</keyword>
<feature type="domain" description="Zn(2)-C6 fungal-type" evidence="7">
    <location>
        <begin position="42"/>
        <end position="72"/>
    </location>
</feature>